<dbReference type="AlphaFoldDB" id="A0AB38RMI3"/>
<dbReference type="Proteomes" id="UP000831484">
    <property type="component" value="Plasmid pdjl-6-4"/>
</dbReference>
<evidence type="ECO:0000313" key="2">
    <source>
        <dbReference type="Proteomes" id="UP000831484"/>
    </source>
</evidence>
<evidence type="ECO:0000313" key="1">
    <source>
        <dbReference type="EMBL" id="UPU46583.1"/>
    </source>
</evidence>
<organism evidence="1 2">
    <name type="scientific">Rhodococcus qingshengii JCM 15477</name>
    <dbReference type="NCBI Taxonomy" id="1303681"/>
    <lineage>
        <taxon>Bacteria</taxon>
        <taxon>Bacillati</taxon>
        <taxon>Actinomycetota</taxon>
        <taxon>Actinomycetes</taxon>
        <taxon>Mycobacteriales</taxon>
        <taxon>Nocardiaceae</taxon>
        <taxon>Rhodococcus</taxon>
        <taxon>Rhodococcus erythropolis group</taxon>
    </lineage>
</organism>
<dbReference type="EMBL" id="CP096567">
    <property type="protein sequence ID" value="UPU46583.1"/>
    <property type="molecule type" value="Genomic_DNA"/>
</dbReference>
<keyword evidence="1" id="KW-0456">Lyase</keyword>
<geneLocation type="plasmid" evidence="1 2">
    <name>pdjl-6-4</name>
</geneLocation>
<gene>
    <name evidence="1" type="ORF">M0639_33210</name>
</gene>
<dbReference type="Gene3D" id="3.40.30.10">
    <property type="entry name" value="Glutaredoxin"/>
    <property type="match status" value="1"/>
</dbReference>
<dbReference type="GeneID" id="93806492"/>
<keyword evidence="2" id="KW-1185">Reference proteome</keyword>
<reference evidence="2" key="1">
    <citation type="journal article" date="2022" name="Environ. Microbiol.">
        <title>Functional analysis, diversity, and distribution of carbendazim hydrolases MheI and CbmA, responsible for the initial step in carbendazim degradation.</title>
        <authorList>
            <person name="Zhang M."/>
            <person name="Bai X."/>
            <person name="Li Q."/>
            <person name="Zhang L."/>
            <person name="Zhu Q."/>
            <person name="Gao S."/>
            <person name="Ke Z."/>
            <person name="Jiang M."/>
            <person name="Hu J."/>
            <person name="Qiu J."/>
            <person name="Hong Q."/>
        </authorList>
    </citation>
    <scope>NUCLEOTIDE SEQUENCE [LARGE SCALE GENOMIC DNA]</scope>
    <source>
        <strain evidence="2">djl-6</strain>
    </source>
</reference>
<name>A0AB38RMI3_RHOSG</name>
<dbReference type="GO" id="GO:0016829">
    <property type="term" value="F:lyase activity"/>
    <property type="evidence" value="ECO:0007669"/>
    <property type="project" value="UniProtKB-KW"/>
</dbReference>
<accession>A0AB38RMI3</accession>
<proteinExistence type="predicted"/>
<dbReference type="RefSeq" id="WP_003944633.1">
    <property type="nucleotide sequence ID" value="NZ_CP096567.1"/>
</dbReference>
<sequence length="112" mass="12135">MMHLEILQVPDCPNVQLLEQRIEHVLAEESIDWELRHVIVDDPRSARLAGMTGSPTLLVDGRDPFAEPDQVPNVSCRLYRDSTGEVGGAPTVAALRGAFGMAAPTADVEGDE</sequence>
<protein>
    <submittedName>
        <fullName evidence="1">Alkylmercury lyase</fullName>
    </submittedName>
</protein>
<keyword evidence="1" id="KW-0614">Plasmid</keyword>